<name>A0AAX3W580_MAMLE</name>
<feature type="region of interest" description="Disordered" evidence="1">
    <location>
        <begin position="27"/>
        <end position="63"/>
    </location>
</feature>
<feature type="compositionally biased region" description="Basic and acidic residues" evidence="1">
    <location>
        <begin position="28"/>
        <end position="60"/>
    </location>
</feature>
<dbReference type="AlphaFoldDB" id="A0AAX3W580"/>
<evidence type="ECO:0000313" key="6">
    <source>
        <dbReference type="Proteomes" id="UP001223261"/>
    </source>
</evidence>
<dbReference type="RefSeq" id="WP_017000304.1">
    <property type="nucleotide sequence ID" value="NZ_CP118848.1"/>
</dbReference>
<dbReference type="EMBL" id="CP118848">
    <property type="protein sequence ID" value="WHI60530.1"/>
    <property type="molecule type" value="Genomic_DNA"/>
</dbReference>
<dbReference type="Proteomes" id="UP001223261">
    <property type="component" value="Chromosome"/>
</dbReference>
<evidence type="ECO:0000313" key="4">
    <source>
        <dbReference type="EMBL" id="WHI60530.1"/>
    </source>
</evidence>
<organism evidence="4 6">
    <name type="scientific">Mammaliicoccus lentus</name>
    <name type="common">Staphylococcus lentus</name>
    <dbReference type="NCBI Taxonomy" id="42858"/>
    <lineage>
        <taxon>Bacteria</taxon>
        <taxon>Bacillati</taxon>
        <taxon>Bacillota</taxon>
        <taxon>Bacilli</taxon>
        <taxon>Bacillales</taxon>
        <taxon>Staphylococcaceae</taxon>
        <taxon>Mammaliicoccus</taxon>
    </lineage>
</organism>
<keyword evidence="2" id="KW-1133">Transmembrane helix</keyword>
<gene>
    <name evidence="3" type="ORF">KQ656_09085</name>
    <name evidence="4" type="ORF">PYH69_02570</name>
</gene>
<reference evidence="3 5" key="1">
    <citation type="submission" date="2021-06" db="EMBL/GenBank/DDBJ databases">
        <title>Staphylococcus lentus K169 genome sequencing.</title>
        <authorList>
            <person name="Sundareshan S."/>
            <person name="Akhila D.S."/>
            <person name="Prachi D."/>
            <person name="Sivakumar R."/>
            <person name="Rajendhran J."/>
            <person name="Isloor S."/>
            <person name="Hegde N.R."/>
        </authorList>
    </citation>
    <scope>NUCLEOTIDE SEQUENCE [LARGE SCALE GENOMIC DNA]</scope>
    <source>
        <strain evidence="3 5">K169</strain>
    </source>
</reference>
<proteinExistence type="predicted"/>
<reference evidence="4" key="2">
    <citation type="journal article" date="2023" name="Antibiotics">
        <title>Prevalence and Molecular Characterization of Methicillin-Resistant Staphylococci (MRS) and Mammaliicocci (MRM) in Dromedary Camels from Algeria: First Detection of SCCmec-mecC Hybrid in Methicillin-Resistant Mammaliicoccus lentus.</title>
        <authorList>
            <person name="Belhout C."/>
            <person name="Boyen F."/>
            <person name="Vereecke N."/>
            <person name="Theuns S."/>
            <person name="Taibi N."/>
            <person name="Stegger M."/>
            <person name="de la Fe-Rodriguez P.Y."/>
            <person name="Bouayad L."/>
            <person name="Elgroud R."/>
            <person name="Butaye P."/>
        </authorList>
    </citation>
    <scope>NUCLEOTIDE SEQUENCE</scope>
    <source>
        <strain evidence="4">7048</strain>
    </source>
</reference>
<evidence type="ECO:0000256" key="2">
    <source>
        <dbReference type="SAM" id="Phobius"/>
    </source>
</evidence>
<evidence type="ECO:0000313" key="3">
    <source>
        <dbReference type="EMBL" id="MBU6114111.1"/>
    </source>
</evidence>
<keyword evidence="2" id="KW-0472">Membrane</keyword>
<evidence type="ECO:0000313" key="5">
    <source>
        <dbReference type="Proteomes" id="UP000770161"/>
    </source>
</evidence>
<dbReference type="EMBL" id="JAHLZN010000016">
    <property type="protein sequence ID" value="MBU6114111.1"/>
    <property type="molecule type" value="Genomic_DNA"/>
</dbReference>
<accession>A0AAX3W580</accession>
<keyword evidence="2" id="KW-0812">Transmembrane</keyword>
<feature type="transmembrane region" description="Helical" evidence="2">
    <location>
        <begin position="6"/>
        <end position="24"/>
    </location>
</feature>
<protein>
    <submittedName>
        <fullName evidence="4">Uncharacterized protein</fullName>
    </submittedName>
</protein>
<evidence type="ECO:0000256" key="1">
    <source>
        <dbReference type="SAM" id="MobiDB-lite"/>
    </source>
</evidence>
<keyword evidence="5" id="KW-1185">Reference proteome</keyword>
<sequence>MKNLIPVILVICFTIFTGYLMITGEMGTDEKDDKATEQKKDAKSSKEKKEKKEEKQDSEMKINNQQDLAEIIYSKKDEKTKMDAYNQAVEKKILPRSNNYQEAVYAYEESVQIKESKSE</sequence>
<dbReference type="Proteomes" id="UP000770161">
    <property type="component" value="Unassembled WGS sequence"/>
</dbReference>